<reference evidence="3 4" key="1">
    <citation type="journal article" date="2013" name="PLoS ONE">
        <title>Predicting the Proteins of Angomonas deanei, Strigomonas culicis and Their Respective Endosymbionts Reveals New Aspects of the Trypanosomatidae Family.</title>
        <authorList>
            <person name="Motta M.C."/>
            <person name="Martins A.C."/>
            <person name="de Souza S.S."/>
            <person name="Catta-Preta C.M."/>
            <person name="Silva R."/>
            <person name="Klein C.C."/>
            <person name="de Almeida L.G."/>
            <person name="de Lima Cunha O."/>
            <person name="Ciapina L.P."/>
            <person name="Brocchi M."/>
            <person name="Colabardini A.C."/>
            <person name="de Araujo Lima B."/>
            <person name="Machado C.R."/>
            <person name="de Almeida Soares C.M."/>
            <person name="Probst C.M."/>
            <person name="de Menezes C.B."/>
            <person name="Thompson C.E."/>
            <person name="Bartholomeu D.C."/>
            <person name="Gradia D.F."/>
            <person name="Pavoni D.P."/>
            <person name="Grisard E.C."/>
            <person name="Fantinatti-Garboggini F."/>
            <person name="Marchini F.K."/>
            <person name="Rodrigues-Luiz G.F."/>
            <person name="Wagner G."/>
            <person name="Goldman G.H."/>
            <person name="Fietto J.L."/>
            <person name="Elias M.C."/>
            <person name="Goldman M.H."/>
            <person name="Sagot M.F."/>
            <person name="Pereira M."/>
            <person name="Stoco P.H."/>
            <person name="de Mendonca-Neto R.P."/>
            <person name="Teixeira S.M."/>
            <person name="Maciel T.E."/>
            <person name="de Oliveira Mendes T.A."/>
            <person name="Urmenyi T.P."/>
            <person name="de Souza W."/>
            <person name="Schenkman S."/>
            <person name="de Vasconcelos A.T."/>
        </authorList>
    </citation>
    <scope>NUCLEOTIDE SEQUENCE [LARGE SCALE GENOMIC DNA]</scope>
</reference>
<proteinExistence type="predicted"/>
<dbReference type="AlphaFoldDB" id="S9TD30"/>
<dbReference type="EMBL" id="ATMH01011642">
    <property type="protein sequence ID" value="EPY15937.1"/>
    <property type="molecule type" value="Genomic_DNA"/>
</dbReference>
<evidence type="ECO:0000313" key="3">
    <source>
        <dbReference type="EMBL" id="EPY15937.1"/>
    </source>
</evidence>
<keyword evidence="4" id="KW-1185">Reference proteome</keyword>
<gene>
    <name evidence="3" type="ORF">STCU_11663</name>
</gene>
<feature type="region of interest" description="Disordered" evidence="2">
    <location>
        <begin position="1"/>
        <end position="43"/>
    </location>
</feature>
<keyword evidence="1" id="KW-0175">Coiled coil</keyword>
<comment type="caution">
    <text evidence="3">The sequence shown here is derived from an EMBL/GenBank/DDBJ whole genome shotgun (WGS) entry which is preliminary data.</text>
</comment>
<dbReference type="SUPFAM" id="SSF90257">
    <property type="entry name" value="Myosin rod fragments"/>
    <property type="match status" value="1"/>
</dbReference>
<dbReference type="Proteomes" id="UP000015354">
    <property type="component" value="Unassembled WGS sequence"/>
</dbReference>
<evidence type="ECO:0000256" key="2">
    <source>
        <dbReference type="SAM" id="MobiDB-lite"/>
    </source>
</evidence>
<evidence type="ECO:0000313" key="4">
    <source>
        <dbReference type="Proteomes" id="UP000015354"/>
    </source>
</evidence>
<evidence type="ECO:0000256" key="1">
    <source>
        <dbReference type="SAM" id="Coils"/>
    </source>
</evidence>
<dbReference type="Gene3D" id="1.10.287.1490">
    <property type="match status" value="1"/>
</dbReference>
<feature type="coiled-coil region" evidence="1">
    <location>
        <begin position="75"/>
        <end position="144"/>
    </location>
</feature>
<accession>S9TD30</accession>
<protein>
    <submittedName>
        <fullName evidence="3">Uncharacterized protein</fullName>
    </submittedName>
</protein>
<name>S9TD30_9TRYP</name>
<organism evidence="3 4">
    <name type="scientific">Strigomonas culicis</name>
    <dbReference type="NCBI Taxonomy" id="28005"/>
    <lineage>
        <taxon>Eukaryota</taxon>
        <taxon>Discoba</taxon>
        <taxon>Euglenozoa</taxon>
        <taxon>Kinetoplastea</taxon>
        <taxon>Metakinetoplastina</taxon>
        <taxon>Trypanosomatida</taxon>
        <taxon>Trypanosomatidae</taxon>
        <taxon>Strigomonadinae</taxon>
        <taxon>Strigomonas</taxon>
    </lineage>
</organism>
<sequence>MNRDGSPMSTLSTNTVHRKKAKGPTVKARPPSTSAARERSGSPLLPSVTIDDVVRSLIQENAEMITTIPTLQHALETKEVECDKLRAEVHALRQELDAVATNMTSGTQAMSHLQAQCQEHMATIAVLKKQNEQLQGMLANHEHHLQSGQGQPRTARSAEAAATTAMDYLFTPLVDTMIPRVVDELQCLFTAERAKPKDVLAVRSSVRSCRSSRTTSAPTSGG</sequence>